<comment type="caution">
    <text evidence="2">The sequence shown here is derived from an EMBL/GenBank/DDBJ whole genome shotgun (WGS) entry which is preliminary data.</text>
</comment>
<organism evidence="2 3">
    <name type="scientific">Aurantiacibacter flavus</name>
    <dbReference type="NCBI Taxonomy" id="3145232"/>
    <lineage>
        <taxon>Bacteria</taxon>
        <taxon>Pseudomonadati</taxon>
        <taxon>Pseudomonadota</taxon>
        <taxon>Alphaproteobacteria</taxon>
        <taxon>Sphingomonadales</taxon>
        <taxon>Erythrobacteraceae</taxon>
        <taxon>Aurantiacibacter</taxon>
    </lineage>
</organism>
<proteinExistence type="predicted"/>
<feature type="region of interest" description="Disordered" evidence="1">
    <location>
        <begin position="1"/>
        <end position="25"/>
    </location>
</feature>
<sequence>MSQNENTQPSTHVQGPFALSGPVVRPQGHDLPLRGDLAHIGLAGTHFVPHYAVPQPRAVMPGGATLRVAPSENAEELCVLMEGDSFELLDITGSWAWGCLSLEGPVGYVHIDRLEPATAG</sequence>
<dbReference type="EMBL" id="JBDLBR010000002">
    <property type="protein sequence ID" value="MEN7536523.1"/>
    <property type="molecule type" value="Genomic_DNA"/>
</dbReference>
<reference evidence="2 3" key="1">
    <citation type="submission" date="2024-05" db="EMBL/GenBank/DDBJ databases">
        <authorList>
            <person name="Park S."/>
        </authorList>
    </citation>
    <scope>NUCLEOTIDE SEQUENCE [LARGE SCALE GENOMIC DNA]</scope>
    <source>
        <strain evidence="2 3">DGU5</strain>
    </source>
</reference>
<feature type="compositionally biased region" description="Polar residues" evidence="1">
    <location>
        <begin position="1"/>
        <end position="13"/>
    </location>
</feature>
<dbReference type="Proteomes" id="UP001484535">
    <property type="component" value="Unassembled WGS sequence"/>
</dbReference>
<gene>
    <name evidence="2" type="ORF">ABDJ38_04990</name>
</gene>
<evidence type="ECO:0000256" key="1">
    <source>
        <dbReference type="SAM" id="MobiDB-lite"/>
    </source>
</evidence>
<evidence type="ECO:0000313" key="3">
    <source>
        <dbReference type="Proteomes" id="UP001484535"/>
    </source>
</evidence>
<dbReference type="RefSeq" id="WP_346783982.1">
    <property type="nucleotide sequence ID" value="NZ_JBDLBR010000002.1"/>
</dbReference>
<keyword evidence="3" id="KW-1185">Reference proteome</keyword>
<accession>A0ABV0CUI6</accession>
<name>A0ABV0CUI6_9SPHN</name>
<evidence type="ECO:0008006" key="4">
    <source>
        <dbReference type="Google" id="ProtNLM"/>
    </source>
</evidence>
<evidence type="ECO:0000313" key="2">
    <source>
        <dbReference type="EMBL" id="MEN7536523.1"/>
    </source>
</evidence>
<protein>
    <recommendedName>
        <fullName evidence="4">Bacterial dipeptidyl-peptidase SH3 domain-containing protein</fullName>
    </recommendedName>
</protein>